<sequence>MDDNLSQSTEFLSIDNQKLCTKCNNFVDTSITDSSEDSYISVSGYPFHLKCFTCSVCNKNVANGFCQINDPDQKIPLLFCKQHYYQSVDLLCASCEEPLEGLYVTALNKKYHPNHFTCSLCPTEFGPDGTYYEFDGKAYCLNHYIILVSSRCSGCRRPIIDLYLEFSYKKPEERWHPECYMIHKFWNVRLYPSYLSPKNKSLSNTNDNDNISLNQISQIWSVLSSFEESTAACISDMLLYIDAAYYIEGLRQAERFIMHVDVLFTAIDDLEDELSQFDDSTGLQHTREPKLLCKKIVSFFFFLTNSQNNTGSDFLTNTFLTLVTSIAHYLKVLIRVALKCSLKAEIEYSCPNNVANLLDRLSEPSNRNKWNQFRSSYQTATSNSDLCASCNLTIESEAIFHQKSLLRWHLDCFKCSICSSDIQRVYPNCYLNPKTKTLLCPTCGEHSGLTPGVFKFSSQLEQYSFLMRVALKRLYSLLKYKCYVALVNKKYISNTTKQTPQPVINSKDIQLELDSSQSDSVSNVSTAENKSVTSTLSKPLERKNLFQETLAKVAPSYGIKDLHKTPIEVVDYAFDVGLHMIDYQVERNNSVSSAKSPIELANTFNAKVQSIPNQRQIDNAATHRSKVYVVSDEPLQTKIRNLNLKNTESHFIAPKYSSANSKPKQLKRNNKLPSDRSFVKDAKKLAPKPTTDSNSPPKHSNQISHPSLSVLTSPNSVRPSSPKINVSNNLQAPKNNQSTASLSHLGPQQQSLPASSKPIVPKLLKSDKSSFIYMSDLNACELPFARFAAAARLSIFLDPQNTLSNGISNDLLSFIGISKKTGVSLWNKMRANLKQTKAVKHVLMERQGVETHLGTHGQVCLNIPRFFDKLIQTLSRMDLTVEGIFRKNGNIRRLREVSLAVDKGDQSIDLAQDNSVQVAALLKKFLREIPDPLIPFKMFGTFLEIAKIKNPSMLIEALRCVILLLPQPNRDVLNVLLTFLQSAAAFSDLEEGHGSRMNTKNLGTVIAPNILYPDVKESAKDELHWSSVNYIITFIIENGPMVWEVPSTIHNFIQNHVADLIQLEIEAGNTLADPSEAGNIDLDYKELMRRCTAAGLLKANFKNASSTNNTSALKTNITPYSPTNGVLNVPTADPASTNNTKPNSSDPSKFSSDVGLNINQQPGYVEPNSNLKESNNPQPKIKKATPAPTQGINDHPTIISGD</sequence>
<evidence type="ECO:0000256" key="5">
    <source>
        <dbReference type="PROSITE-ProRule" id="PRU00125"/>
    </source>
</evidence>
<dbReference type="FunFam" id="2.10.110.10:FF:000009">
    <property type="entry name" value="Paxillin isoform 1"/>
    <property type="match status" value="1"/>
</dbReference>
<dbReference type="GO" id="GO:0051056">
    <property type="term" value="P:regulation of small GTPase mediated signal transduction"/>
    <property type="evidence" value="ECO:0007669"/>
    <property type="project" value="TreeGrafter"/>
</dbReference>
<accession>A0A2T9ZL68</accession>
<comment type="caution">
    <text evidence="9">The sequence shown here is derived from an EMBL/GenBank/DDBJ whole genome shotgun (WGS) entry which is preliminary data.</text>
</comment>
<evidence type="ECO:0000256" key="1">
    <source>
        <dbReference type="ARBA" id="ARBA00022468"/>
    </source>
</evidence>
<feature type="compositionally biased region" description="Polar residues" evidence="6">
    <location>
        <begin position="1107"/>
        <end position="1126"/>
    </location>
</feature>
<dbReference type="GO" id="GO:0005096">
    <property type="term" value="F:GTPase activator activity"/>
    <property type="evidence" value="ECO:0007669"/>
    <property type="project" value="UniProtKB-KW"/>
</dbReference>
<dbReference type="GO" id="GO:0005737">
    <property type="term" value="C:cytoplasm"/>
    <property type="evidence" value="ECO:0007669"/>
    <property type="project" value="TreeGrafter"/>
</dbReference>
<evidence type="ECO:0000256" key="2">
    <source>
        <dbReference type="ARBA" id="ARBA00022723"/>
    </source>
</evidence>
<evidence type="ECO:0000256" key="6">
    <source>
        <dbReference type="SAM" id="MobiDB-lite"/>
    </source>
</evidence>
<dbReference type="CDD" id="cd09392">
    <property type="entry name" value="LIM2_Lrg1p_like"/>
    <property type="match status" value="1"/>
</dbReference>
<evidence type="ECO:0008006" key="11">
    <source>
        <dbReference type="Google" id="ProtNLM"/>
    </source>
</evidence>
<dbReference type="Proteomes" id="UP000245609">
    <property type="component" value="Unassembled WGS sequence"/>
</dbReference>
<dbReference type="PROSITE" id="PS50238">
    <property type="entry name" value="RHOGAP"/>
    <property type="match status" value="1"/>
</dbReference>
<keyword evidence="3 5" id="KW-0862">Zinc</keyword>
<dbReference type="PANTHER" id="PTHR14963:SF7">
    <property type="entry name" value="RHO GTPASE-ACTIVATING PROTEIN 19"/>
    <property type="match status" value="1"/>
</dbReference>
<evidence type="ECO:0000256" key="3">
    <source>
        <dbReference type="ARBA" id="ARBA00022833"/>
    </source>
</evidence>
<dbReference type="PANTHER" id="PTHR14963">
    <property type="entry name" value="RHO GTPASE ACTIVATING PROTEIN 18,19-RELATED"/>
    <property type="match status" value="1"/>
</dbReference>
<evidence type="ECO:0000259" key="8">
    <source>
        <dbReference type="PROSITE" id="PS50238"/>
    </source>
</evidence>
<organism evidence="9 10">
    <name type="scientific">Smittium megazygosporum</name>
    <dbReference type="NCBI Taxonomy" id="133381"/>
    <lineage>
        <taxon>Eukaryota</taxon>
        <taxon>Fungi</taxon>
        <taxon>Fungi incertae sedis</taxon>
        <taxon>Zoopagomycota</taxon>
        <taxon>Kickxellomycotina</taxon>
        <taxon>Harpellomycetes</taxon>
        <taxon>Harpellales</taxon>
        <taxon>Legeriomycetaceae</taxon>
        <taxon>Smittium</taxon>
    </lineage>
</organism>
<feature type="region of interest" description="Disordered" evidence="6">
    <location>
        <begin position="1107"/>
        <end position="1202"/>
    </location>
</feature>
<dbReference type="AlphaFoldDB" id="A0A2T9ZL68"/>
<dbReference type="SUPFAM" id="SSF57716">
    <property type="entry name" value="Glucocorticoid receptor-like (DNA-binding domain)"/>
    <property type="match status" value="2"/>
</dbReference>
<feature type="region of interest" description="Disordered" evidence="6">
    <location>
        <begin position="654"/>
        <end position="758"/>
    </location>
</feature>
<evidence type="ECO:0000259" key="7">
    <source>
        <dbReference type="PROSITE" id="PS50023"/>
    </source>
</evidence>
<protein>
    <recommendedName>
        <fullName evidence="11">Rho-GAP domain-containing protein</fullName>
    </recommendedName>
</protein>
<feature type="compositionally biased region" description="Polar residues" evidence="6">
    <location>
        <begin position="1157"/>
        <end position="1178"/>
    </location>
</feature>
<dbReference type="Gene3D" id="1.10.555.10">
    <property type="entry name" value="Rho GTPase activation protein"/>
    <property type="match status" value="1"/>
</dbReference>
<dbReference type="InterPro" id="IPR008936">
    <property type="entry name" value="Rho_GTPase_activation_prot"/>
</dbReference>
<dbReference type="Pfam" id="PF00412">
    <property type="entry name" value="LIM"/>
    <property type="match status" value="2"/>
</dbReference>
<feature type="domain" description="LIM zinc-binding" evidence="7">
    <location>
        <begin position="385"/>
        <end position="450"/>
    </location>
</feature>
<feature type="domain" description="LIM zinc-binding" evidence="7">
    <location>
        <begin position="18"/>
        <end position="87"/>
    </location>
</feature>
<dbReference type="GO" id="GO:0046872">
    <property type="term" value="F:metal ion binding"/>
    <property type="evidence" value="ECO:0007669"/>
    <property type="project" value="UniProtKB-KW"/>
</dbReference>
<dbReference type="SMART" id="SM00324">
    <property type="entry name" value="RhoGAP"/>
    <property type="match status" value="1"/>
</dbReference>
<proteinExistence type="predicted"/>
<dbReference type="Gene3D" id="2.10.110.10">
    <property type="entry name" value="Cysteine Rich Protein"/>
    <property type="match status" value="3"/>
</dbReference>
<dbReference type="EMBL" id="MBFS01000013">
    <property type="protein sequence ID" value="PVV05343.1"/>
    <property type="molecule type" value="Genomic_DNA"/>
</dbReference>
<keyword evidence="2 5" id="KW-0479">Metal-binding</keyword>
<dbReference type="CDD" id="cd08368">
    <property type="entry name" value="LIM"/>
    <property type="match status" value="1"/>
</dbReference>
<feature type="domain" description="LIM zinc-binding" evidence="7">
    <location>
        <begin position="90"/>
        <end position="150"/>
    </location>
</feature>
<dbReference type="GO" id="GO:0007165">
    <property type="term" value="P:signal transduction"/>
    <property type="evidence" value="ECO:0007669"/>
    <property type="project" value="InterPro"/>
</dbReference>
<feature type="compositionally biased region" description="Polar residues" evidence="6">
    <location>
        <begin position="1134"/>
        <end position="1151"/>
    </location>
</feature>
<reference evidence="9 10" key="1">
    <citation type="journal article" date="2018" name="MBio">
        <title>Comparative Genomics Reveals the Core Gene Toolbox for the Fungus-Insect Symbiosis.</title>
        <authorList>
            <person name="Wang Y."/>
            <person name="Stata M."/>
            <person name="Wang W."/>
            <person name="Stajich J.E."/>
            <person name="White M.M."/>
            <person name="Moncalvo J.M."/>
        </authorList>
    </citation>
    <scope>NUCLEOTIDE SEQUENCE [LARGE SCALE GENOMIC DNA]</scope>
    <source>
        <strain evidence="9 10">SC-DP-2</strain>
    </source>
</reference>
<name>A0A2T9ZL68_9FUNG</name>
<dbReference type="OrthoDB" id="20689at2759"/>
<keyword evidence="1" id="KW-0343">GTPase activation</keyword>
<dbReference type="InterPro" id="IPR001781">
    <property type="entry name" value="Znf_LIM"/>
</dbReference>
<keyword evidence="10" id="KW-1185">Reference proteome</keyword>
<gene>
    <name evidence="9" type="ORF">BB560_000140</name>
</gene>
<dbReference type="PROSITE" id="PS00478">
    <property type="entry name" value="LIM_DOMAIN_1"/>
    <property type="match status" value="2"/>
</dbReference>
<dbReference type="Pfam" id="PF00620">
    <property type="entry name" value="RhoGAP"/>
    <property type="match status" value="1"/>
</dbReference>
<evidence type="ECO:0000313" key="10">
    <source>
        <dbReference type="Proteomes" id="UP000245609"/>
    </source>
</evidence>
<dbReference type="SUPFAM" id="SSF48350">
    <property type="entry name" value="GTPase activation domain, GAP"/>
    <property type="match status" value="1"/>
</dbReference>
<dbReference type="STRING" id="133381.A0A2T9ZL68"/>
<evidence type="ECO:0000256" key="4">
    <source>
        <dbReference type="ARBA" id="ARBA00023038"/>
    </source>
</evidence>
<evidence type="ECO:0000313" key="9">
    <source>
        <dbReference type="EMBL" id="PVV05343.1"/>
    </source>
</evidence>
<feature type="compositionally biased region" description="Polar residues" evidence="6">
    <location>
        <begin position="690"/>
        <end position="754"/>
    </location>
</feature>
<dbReference type="PROSITE" id="PS50023">
    <property type="entry name" value="LIM_DOMAIN_2"/>
    <property type="match status" value="3"/>
</dbReference>
<feature type="compositionally biased region" description="Basic and acidic residues" evidence="6">
    <location>
        <begin position="673"/>
        <end position="684"/>
    </location>
</feature>
<dbReference type="SMART" id="SM00132">
    <property type="entry name" value="LIM"/>
    <property type="match status" value="3"/>
</dbReference>
<keyword evidence="4 5" id="KW-0440">LIM domain</keyword>
<dbReference type="InterPro" id="IPR000198">
    <property type="entry name" value="RhoGAP_dom"/>
</dbReference>
<feature type="domain" description="Rho-GAP" evidence="8">
    <location>
        <begin position="851"/>
        <end position="1043"/>
    </location>
</feature>